<feature type="domain" description="Gastrin/cholecystokinin peptide hormone" evidence="3">
    <location>
        <begin position="5"/>
        <end position="111"/>
    </location>
</feature>
<protein>
    <submittedName>
        <fullName evidence="5">Gastrin/cholecystokinin-like peptide</fullName>
    </submittedName>
</protein>
<feature type="chain" id="PRO_5027574963" evidence="2">
    <location>
        <begin position="22"/>
        <end position="111"/>
    </location>
</feature>
<sequence>MALNRICVIALIALLGASCFASPLSQTGTDTKKEPAIRAKRDVSSKVLTRRENPVQSRDARIERMITLPDDQREFMNRQIMQALAEIISRDECFLDRDYKGWVDFGRRSAE</sequence>
<evidence type="ECO:0000256" key="2">
    <source>
        <dbReference type="SAM" id="SignalP"/>
    </source>
</evidence>
<evidence type="ECO:0000259" key="3">
    <source>
        <dbReference type="Pfam" id="PF00918"/>
    </source>
</evidence>
<accession>A0A6P8F085</accession>
<evidence type="ECO:0000256" key="1">
    <source>
        <dbReference type="ARBA" id="ARBA00022815"/>
    </source>
</evidence>
<dbReference type="GO" id="GO:0005179">
    <property type="term" value="F:hormone activity"/>
    <property type="evidence" value="ECO:0007669"/>
    <property type="project" value="InterPro"/>
</dbReference>
<dbReference type="AlphaFoldDB" id="A0A6P8F085"/>
<gene>
    <name evidence="5" type="primary">LOC116219007</name>
</gene>
<dbReference type="GO" id="GO:0005576">
    <property type="term" value="C:extracellular region"/>
    <property type="evidence" value="ECO:0007669"/>
    <property type="project" value="InterPro"/>
</dbReference>
<dbReference type="GeneID" id="116219007"/>
<dbReference type="KEGG" id="char:116219007"/>
<feature type="signal peptide" evidence="2">
    <location>
        <begin position="1"/>
        <end position="21"/>
    </location>
</feature>
<dbReference type="Proteomes" id="UP000515152">
    <property type="component" value="Chromosome 24"/>
</dbReference>
<dbReference type="Pfam" id="PF00918">
    <property type="entry name" value="Gastrin"/>
    <property type="match status" value="1"/>
</dbReference>
<proteinExistence type="predicted"/>
<dbReference type="InterPro" id="IPR001651">
    <property type="entry name" value="Gastrin/CCK"/>
</dbReference>
<organism evidence="4 5">
    <name type="scientific">Clupea harengus</name>
    <name type="common">Atlantic herring</name>
    <dbReference type="NCBI Taxonomy" id="7950"/>
    <lineage>
        <taxon>Eukaryota</taxon>
        <taxon>Metazoa</taxon>
        <taxon>Chordata</taxon>
        <taxon>Craniata</taxon>
        <taxon>Vertebrata</taxon>
        <taxon>Euteleostomi</taxon>
        <taxon>Actinopterygii</taxon>
        <taxon>Neopterygii</taxon>
        <taxon>Teleostei</taxon>
        <taxon>Clupei</taxon>
        <taxon>Clupeiformes</taxon>
        <taxon>Clupeoidei</taxon>
        <taxon>Clupeidae</taxon>
        <taxon>Clupea</taxon>
    </lineage>
</organism>
<keyword evidence="4" id="KW-1185">Reference proteome</keyword>
<evidence type="ECO:0000313" key="4">
    <source>
        <dbReference type="Proteomes" id="UP000515152"/>
    </source>
</evidence>
<evidence type="ECO:0000313" key="5">
    <source>
        <dbReference type="RefSeq" id="XP_031417681.1"/>
    </source>
</evidence>
<dbReference type="OrthoDB" id="9924917at2759"/>
<keyword evidence="1" id="KW-0027">Amidation</keyword>
<dbReference type="PROSITE" id="PS51257">
    <property type="entry name" value="PROKAR_LIPOPROTEIN"/>
    <property type="match status" value="1"/>
</dbReference>
<dbReference type="RefSeq" id="XP_031417681.1">
    <property type="nucleotide sequence ID" value="XM_031561821.1"/>
</dbReference>
<reference evidence="5" key="1">
    <citation type="submission" date="2025-08" db="UniProtKB">
        <authorList>
            <consortium name="RefSeq"/>
        </authorList>
    </citation>
    <scope>IDENTIFICATION</scope>
</reference>
<keyword evidence="2" id="KW-0732">Signal</keyword>
<name>A0A6P8F085_CLUHA</name>